<reference evidence="1" key="1">
    <citation type="submission" date="2015-10" db="EMBL/GenBank/DDBJ databases">
        <authorList>
            <person name="Gilbert D.G."/>
        </authorList>
    </citation>
    <scope>NUCLEOTIDE SEQUENCE</scope>
    <source>
        <strain evidence="1">Phyl III-seqv23</strain>
    </source>
</reference>
<dbReference type="AlphaFoldDB" id="A0A0S4UBW1"/>
<evidence type="ECO:0000313" key="1">
    <source>
        <dbReference type="EMBL" id="CUV19584.1"/>
    </source>
</evidence>
<accession>A0A0S4UBW1</accession>
<name>A0A0S4UBW1_RALSL</name>
<protein>
    <submittedName>
        <fullName evidence="1">Uncharacterized protein</fullName>
    </submittedName>
</protein>
<sequence length="101" mass="11002">MSAWRHRGKGDSPNCSPGFGECLREHGRPQWLPRRKKDCALNALRTNNEKAAIGVAAFGELVGGQKGGLVPAMYERYSATATAISQKLTRRPRVCGDPDCC</sequence>
<organism evidence="1">
    <name type="scientific">Ralstonia solanacearum</name>
    <name type="common">Pseudomonas solanacearum</name>
    <dbReference type="NCBI Taxonomy" id="305"/>
    <lineage>
        <taxon>Bacteria</taxon>
        <taxon>Pseudomonadati</taxon>
        <taxon>Pseudomonadota</taxon>
        <taxon>Betaproteobacteria</taxon>
        <taxon>Burkholderiales</taxon>
        <taxon>Burkholderiaceae</taxon>
        <taxon>Ralstonia</taxon>
        <taxon>Ralstonia solanacearum species complex</taxon>
    </lineage>
</organism>
<proteinExistence type="predicted"/>
<dbReference type="EMBL" id="LN899821">
    <property type="protein sequence ID" value="CUV19584.1"/>
    <property type="molecule type" value="Genomic_DNA"/>
</dbReference>
<gene>
    <name evidence="1" type="ORF">PSS4_v1_1070017</name>
</gene>